<name>A0A1J5QRG7_9ZZZZ</name>
<organism evidence="2">
    <name type="scientific">mine drainage metagenome</name>
    <dbReference type="NCBI Taxonomy" id="410659"/>
    <lineage>
        <taxon>unclassified sequences</taxon>
        <taxon>metagenomes</taxon>
        <taxon>ecological metagenomes</taxon>
    </lineage>
</organism>
<evidence type="ECO:0000256" key="1">
    <source>
        <dbReference type="SAM" id="MobiDB-lite"/>
    </source>
</evidence>
<dbReference type="AlphaFoldDB" id="A0A1J5QRG7"/>
<accession>A0A1J5QRG7</accession>
<evidence type="ECO:0000313" key="2">
    <source>
        <dbReference type="EMBL" id="OIQ82479.1"/>
    </source>
</evidence>
<gene>
    <name evidence="2" type="ORF">GALL_357350</name>
</gene>
<reference evidence="2" key="1">
    <citation type="submission" date="2016-10" db="EMBL/GenBank/DDBJ databases">
        <title>Sequence of Gallionella enrichment culture.</title>
        <authorList>
            <person name="Poehlein A."/>
            <person name="Muehling M."/>
            <person name="Daniel R."/>
        </authorList>
    </citation>
    <scope>NUCLEOTIDE SEQUENCE</scope>
</reference>
<proteinExistence type="predicted"/>
<protein>
    <submittedName>
        <fullName evidence="2">Uncharacterized protein</fullName>
    </submittedName>
</protein>
<sequence>MTIAIAWIRKIRDCDELVFVSDSRLSGDGTTFDGCPKILTLPRSDCAISFAGYTGHAFPMMLQLALAIDSHAPSKRGSLDLATLRSHALKVFDGMAEQLKPSEHINNSDEIAPGATFLFGGYSWIKKAFQLWSISYRPGDKCFIAEPARWLTFSNQAERIVLRKRKNTNGEQNLGKIAFAGDQAPLAKELLLERLNARGKGAQHHKPLDLEPFEVVRDMLRDPKHSETIGGAPQVVKVYQYMRTAALGVYWPNKAAGTVHLQGRACLGYERVDRWVLDPDTLGSEAQPLPTESSQLLSEDGDDV</sequence>
<feature type="region of interest" description="Disordered" evidence="1">
    <location>
        <begin position="281"/>
        <end position="304"/>
    </location>
</feature>
<comment type="caution">
    <text evidence="2">The sequence shown here is derived from an EMBL/GenBank/DDBJ whole genome shotgun (WGS) entry which is preliminary data.</text>
</comment>
<dbReference type="EMBL" id="MLJW01000800">
    <property type="protein sequence ID" value="OIQ82479.1"/>
    <property type="molecule type" value="Genomic_DNA"/>
</dbReference>